<comment type="caution">
    <text evidence="1">The sequence shown here is derived from an EMBL/GenBank/DDBJ whole genome shotgun (WGS) entry which is preliminary data.</text>
</comment>
<accession>A0A9D2KS68</accession>
<reference evidence="1" key="1">
    <citation type="journal article" date="2021" name="PeerJ">
        <title>Extensive microbial diversity within the chicken gut microbiome revealed by metagenomics and culture.</title>
        <authorList>
            <person name="Gilroy R."/>
            <person name="Ravi A."/>
            <person name="Getino M."/>
            <person name="Pursley I."/>
            <person name="Horton D.L."/>
            <person name="Alikhan N.F."/>
            <person name="Baker D."/>
            <person name="Gharbi K."/>
            <person name="Hall N."/>
            <person name="Watson M."/>
            <person name="Adriaenssens E.M."/>
            <person name="Foster-Nyarko E."/>
            <person name="Jarju S."/>
            <person name="Secka A."/>
            <person name="Antonio M."/>
            <person name="Oren A."/>
            <person name="Chaudhuri R.R."/>
            <person name="La Ragione R."/>
            <person name="Hildebrand F."/>
            <person name="Pallen M.J."/>
        </authorList>
    </citation>
    <scope>NUCLEOTIDE SEQUENCE</scope>
    <source>
        <strain evidence="1">ChiHecec1B25-7008</strain>
    </source>
</reference>
<name>A0A9D2KS68_9BACE</name>
<dbReference type="Proteomes" id="UP000823860">
    <property type="component" value="Unassembled WGS sequence"/>
</dbReference>
<proteinExistence type="predicted"/>
<dbReference type="AlphaFoldDB" id="A0A9D2KS68"/>
<evidence type="ECO:0000313" key="1">
    <source>
        <dbReference type="EMBL" id="HJA83776.1"/>
    </source>
</evidence>
<evidence type="ECO:0000313" key="2">
    <source>
        <dbReference type="Proteomes" id="UP000823860"/>
    </source>
</evidence>
<dbReference type="EMBL" id="DWZE01000085">
    <property type="protein sequence ID" value="HJA83776.1"/>
    <property type="molecule type" value="Genomic_DNA"/>
</dbReference>
<protein>
    <submittedName>
        <fullName evidence="1">Uncharacterized protein</fullName>
    </submittedName>
</protein>
<organism evidence="1 2">
    <name type="scientific">Candidatus Bacteroides intestinavium</name>
    <dbReference type="NCBI Taxonomy" id="2838469"/>
    <lineage>
        <taxon>Bacteria</taxon>
        <taxon>Pseudomonadati</taxon>
        <taxon>Bacteroidota</taxon>
        <taxon>Bacteroidia</taxon>
        <taxon>Bacteroidales</taxon>
        <taxon>Bacteroidaceae</taxon>
        <taxon>Bacteroides</taxon>
    </lineage>
</organism>
<gene>
    <name evidence="1" type="ORF">H9785_07405</name>
</gene>
<sequence>MLLLNDFKCRFRAAKVRNRAEDAKTLRQEKRFLPQKEKSAGKNLSVSRILLILQVRKKGMPALQDVAGSGWAGLRRRFVYNAEAGGVSEAQAGDAPLFLHRPEKNVQREAWQSTYCLYLQSEVQ</sequence>
<reference evidence="1" key="2">
    <citation type="submission" date="2021-04" db="EMBL/GenBank/DDBJ databases">
        <authorList>
            <person name="Gilroy R."/>
        </authorList>
    </citation>
    <scope>NUCLEOTIDE SEQUENCE</scope>
    <source>
        <strain evidence="1">ChiHecec1B25-7008</strain>
    </source>
</reference>